<dbReference type="RefSeq" id="WP_218841190.1">
    <property type="nucleotide sequence ID" value="NZ_JAMTCW010000006.1"/>
</dbReference>
<organism evidence="2 3">
    <name type="scientific">Nocardia amikacinitolerans</name>
    <dbReference type="NCBI Taxonomy" id="756689"/>
    <lineage>
        <taxon>Bacteria</taxon>
        <taxon>Bacillati</taxon>
        <taxon>Actinomycetota</taxon>
        <taxon>Actinomycetes</taxon>
        <taxon>Mycobacteriales</taxon>
        <taxon>Nocardiaceae</taxon>
        <taxon>Nocardia</taxon>
    </lineage>
</organism>
<dbReference type="Proteomes" id="UP000219565">
    <property type="component" value="Unassembled WGS sequence"/>
</dbReference>
<evidence type="ECO:0000313" key="3">
    <source>
        <dbReference type="Proteomes" id="UP000219565"/>
    </source>
</evidence>
<dbReference type="STRING" id="1379680.GCA_001612615_01600"/>
<keyword evidence="3" id="KW-1185">Reference proteome</keyword>
<proteinExistence type="predicted"/>
<protein>
    <recommendedName>
        <fullName evidence="1">DUF4365 domain-containing protein</fullName>
    </recommendedName>
</protein>
<accession>A0A285LTZ6</accession>
<gene>
    <name evidence="2" type="ORF">SAMN04244553_5337</name>
</gene>
<sequence>MAIDDNGGLPTAFMTEMPDDGGLPVNARQEQFSLAFVRMIAAAAGCSIKSHETDYDGVDITIVASREYERFYCPEFELQLKCTTQHSRLKADHLAWPLEKGPFLKLVSPKRFVPALLGVLLIPEEPDELLDLSEAGLTSSSRMYWEYAAKLGGIADGKSSTTVHLPRSNLFDVAGLQEIMHRIGEGGQW</sequence>
<name>A0A285LTZ6_9NOCA</name>
<dbReference type="AlphaFoldDB" id="A0A285LTZ6"/>
<reference evidence="2 3" key="1">
    <citation type="submission" date="2017-09" db="EMBL/GenBank/DDBJ databases">
        <authorList>
            <person name="Ehlers B."/>
            <person name="Leendertz F.H."/>
        </authorList>
    </citation>
    <scope>NUCLEOTIDE SEQUENCE [LARGE SCALE GENOMIC DNA]</scope>
    <source>
        <strain evidence="2 3">DSM 45537</strain>
    </source>
</reference>
<dbReference type="InterPro" id="IPR025375">
    <property type="entry name" value="DUF4365"/>
</dbReference>
<dbReference type="Pfam" id="PF14280">
    <property type="entry name" value="DUF4365"/>
    <property type="match status" value="1"/>
</dbReference>
<dbReference type="EMBL" id="OBEG01000006">
    <property type="protein sequence ID" value="SNY88365.1"/>
    <property type="molecule type" value="Genomic_DNA"/>
</dbReference>
<feature type="domain" description="DUF4365" evidence="1">
    <location>
        <begin position="30"/>
        <end position="182"/>
    </location>
</feature>
<evidence type="ECO:0000259" key="1">
    <source>
        <dbReference type="Pfam" id="PF14280"/>
    </source>
</evidence>
<evidence type="ECO:0000313" key="2">
    <source>
        <dbReference type="EMBL" id="SNY88365.1"/>
    </source>
</evidence>